<proteinExistence type="predicted"/>
<dbReference type="InterPro" id="IPR028939">
    <property type="entry name" value="P5C_Rdtase_cat_N"/>
</dbReference>
<dbReference type="RefSeq" id="WP_093196823.1">
    <property type="nucleotide sequence ID" value="NZ_FNGS01000001.1"/>
</dbReference>
<dbReference type="PANTHER" id="PTHR14239">
    <property type="entry name" value="DUDULIN-RELATED"/>
    <property type="match status" value="1"/>
</dbReference>
<name>A0A1G9I2R8_9BACT</name>
<dbReference type="OrthoDB" id="9786864at2"/>
<dbReference type="Pfam" id="PF03807">
    <property type="entry name" value="F420_oxidored"/>
    <property type="match status" value="1"/>
</dbReference>
<keyword evidence="1" id="KW-0560">Oxidoreductase</keyword>
<dbReference type="PANTHER" id="PTHR14239:SF3">
    <property type="entry name" value="METALLOREDUCTASE STEAP1-RELATED"/>
    <property type="match status" value="1"/>
</dbReference>
<dbReference type="InterPro" id="IPR051267">
    <property type="entry name" value="STEAP_metalloreductase"/>
</dbReference>
<keyword evidence="4" id="KW-1185">Reference proteome</keyword>
<reference evidence="3 4" key="1">
    <citation type="submission" date="2016-10" db="EMBL/GenBank/DDBJ databases">
        <authorList>
            <person name="de Groot N.N."/>
        </authorList>
    </citation>
    <scope>NUCLEOTIDE SEQUENCE [LARGE SCALE GENOMIC DNA]</scope>
    <source>
        <strain evidence="3 4">DSM 21668</strain>
    </source>
</reference>
<sequence length="249" mass="27010">MTQTIGFIGMGPVHCTLARLSVSAGYHVLISTFPCTSATAELHSGTDATPEKIARESDLIVLSIPFPDFTRLSPADFIGKVIVDTTNYFPCTNGIIPALEDRSATSSELIQRFLKGSLVVKALNNLDHHHLGNGPRPAGAADRWALPVSSNDAYAKARVFSFLDRIGFDAVDNGSLADSWRMEAGMPVYVLPYIVEPPAGLTDDERRTWFRAERIRSVPPGKVRTLLARATHTGRVGGYAEDLPSGLME</sequence>
<accession>A0A1G9I2R8</accession>
<dbReference type="InterPro" id="IPR036291">
    <property type="entry name" value="NAD(P)-bd_dom_sf"/>
</dbReference>
<organism evidence="3 4">
    <name type="scientific">Siphonobacter aquaeclarae</name>
    <dbReference type="NCBI Taxonomy" id="563176"/>
    <lineage>
        <taxon>Bacteria</taxon>
        <taxon>Pseudomonadati</taxon>
        <taxon>Bacteroidota</taxon>
        <taxon>Cytophagia</taxon>
        <taxon>Cytophagales</taxon>
        <taxon>Cytophagaceae</taxon>
        <taxon>Siphonobacter</taxon>
    </lineage>
</organism>
<dbReference type="AlphaFoldDB" id="A0A1G9I2R8"/>
<protein>
    <recommendedName>
        <fullName evidence="2">Pyrroline-5-carboxylate reductase catalytic N-terminal domain-containing protein</fullName>
    </recommendedName>
</protein>
<evidence type="ECO:0000313" key="3">
    <source>
        <dbReference type="EMBL" id="SDL19538.1"/>
    </source>
</evidence>
<dbReference type="GO" id="GO:0016491">
    <property type="term" value="F:oxidoreductase activity"/>
    <property type="evidence" value="ECO:0007669"/>
    <property type="project" value="UniProtKB-KW"/>
</dbReference>
<dbReference type="Proteomes" id="UP000198901">
    <property type="component" value="Unassembled WGS sequence"/>
</dbReference>
<dbReference type="GO" id="GO:0005886">
    <property type="term" value="C:plasma membrane"/>
    <property type="evidence" value="ECO:0007669"/>
    <property type="project" value="TreeGrafter"/>
</dbReference>
<gene>
    <name evidence="3" type="ORF">SAMN04488090_0313</name>
</gene>
<dbReference type="SUPFAM" id="SSF51735">
    <property type="entry name" value="NAD(P)-binding Rossmann-fold domains"/>
    <property type="match status" value="1"/>
</dbReference>
<evidence type="ECO:0000256" key="1">
    <source>
        <dbReference type="ARBA" id="ARBA00023002"/>
    </source>
</evidence>
<dbReference type="Gene3D" id="3.40.50.720">
    <property type="entry name" value="NAD(P)-binding Rossmann-like Domain"/>
    <property type="match status" value="1"/>
</dbReference>
<dbReference type="EMBL" id="FNGS01000001">
    <property type="protein sequence ID" value="SDL19538.1"/>
    <property type="molecule type" value="Genomic_DNA"/>
</dbReference>
<evidence type="ECO:0000259" key="2">
    <source>
        <dbReference type="Pfam" id="PF03807"/>
    </source>
</evidence>
<evidence type="ECO:0000313" key="4">
    <source>
        <dbReference type="Proteomes" id="UP000198901"/>
    </source>
</evidence>
<feature type="domain" description="Pyrroline-5-carboxylate reductase catalytic N-terminal" evidence="2">
    <location>
        <begin position="4"/>
        <end position="88"/>
    </location>
</feature>
<dbReference type="STRING" id="563176.SAMN04488090_0313"/>